<comment type="caution">
    <text evidence="3">The sequence shown here is derived from an EMBL/GenBank/DDBJ whole genome shotgun (WGS) entry which is preliminary data.</text>
</comment>
<proteinExistence type="predicted"/>
<sequence>MVGSGPLSVLSSSQKDLSISTLVSLSAPLPNFQHPFTKTSTPASPEIATASDEESLDKARSCLMEGMHLLNEVSARTQTCIQILASKQLNFEECFQAMKRLQEIHDQLEGEAQRLQIEVSGLSERNQELVKDLSESLGHQEELSNSNQDLQLQADDLEISWSGKDVCIKLLEDELSNFKVVIAEKDA</sequence>
<evidence type="ECO:0000313" key="3">
    <source>
        <dbReference type="EMBL" id="CAH1422772.1"/>
    </source>
</evidence>
<feature type="coiled-coil region" evidence="1">
    <location>
        <begin position="98"/>
        <end position="160"/>
    </location>
</feature>
<protein>
    <submittedName>
        <fullName evidence="3">Uncharacterized protein</fullName>
    </submittedName>
</protein>
<keyword evidence="1" id="KW-0175">Coiled coil</keyword>
<accession>A0AAU9M7R3</accession>
<dbReference type="Proteomes" id="UP001157418">
    <property type="component" value="Unassembled WGS sequence"/>
</dbReference>
<evidence type="ECO:0000256" key="1">
    <source>
        <dbReference type="SAM" id="Coils"/>
    </source>
</evidence>
<feature type="compositionally biased region" description="Polar residues" evidence="2">
    <location>
        <begin position="34"/>
        <end position="43"/>
    </location>
</feature>
<name>A0AAU9M7R3_9ASTR</name>
<dbReference type="AlphaFoldDB" id="A0AAU9M7R3"/>
<keyword evidence="4" id="KW-1185">Reference proteome</keyword>
<reference evidence="3 4" key="1">
    <citation type="submission" date="2022-01" db="EMBL/GenBank/DDBJ databases">
        <authorList>
            <person name="Xiong W."/>
            <person name="Schranz E."/>
        </authorList>
    </citation>
    <scope>NUCLEOTIDE SEQUENCE [LARGE SCALE GENOMIC DNA]</scope>
</reference>
<feature type="region of interest" description="Disordered" evidence="2">
    <location>
        <begin position="33"/>
        <end position="53"/>
    </location>
</feature>
<dbReference type="EMBL" id="CAKMRJ010001112">
    <property type="protein sequence ID" value="CAH1422772.1"/>
    <property type="molecule type" value="Genomic_DNA"/>
</dbReference>
<gene>
    <name evidence="3" type="ORF">LVIROSA_LOCUS10086</name>
</gene>
<evidence type="ECO:0000256" key="2">
    <source>
        <dbReference type="SAM" id="MobiDB-lite"/>
    </source>
</evidence>
<organism evidence="3 4">
    <name type="scientific">Lactuca virosa</name>
    <dbReference type="NCBI Taxonomy" id="75947"/>
    <lineage>
        <taxon>Eukaryota</taxon>
        <taxon>Viridiplantae</taxon>
        <taxon>Streptophyta</taxon>
        <taxon>Embryophyta</taxon>
        <taxon>Tracheophyta</taxon>
        <taxon>Spermatophyta</taxon>
        <taxon>Magnoliopsida</taxon>
        <taxon>eudicotyledons</taxon>
        <taxon>Gunneridae</taxon>
        <taxon>Pentapetalae</taxon>
        <taxon>asterids</taxon>
        <taxon>campanulids</taxon>
        <taxon>Asterales</taxon>
        <taxon>Asteraceae</taxon>
        <taxon>Cichorioideae</taxon>
        <taxon>Cichorieae</taxon>
        <taxon>Lactucinae</taxon>
        <taxon>Lactuca</taxon>
    </lineage>
</organism>
<evidence type="ECO:0000313" key="4">
    <source>
        <dbReference type="Proteomes" id="UP001157418"/>
    </source>
</evidence>